<name>A0ABR4LK23_9EURO</name>
<gene>
    <name evidence="1" type="ORF">BJX67DRAFT_359948</name>
</gene>
<accession>A0ABR4LK23</accession>
<reference evidence="1 2" key="1">
    <citation type="submission" date="2024-07" db="EMBL/GenBank/DDBJ databases">
        <title>Section-level genome sequencing and comparative genomics of Aspergillus sections Usti and Cavernicolus.</title>
        <authorList>
            <consortium name="Lawrence Berkeley National Laboratory"/>
            <person name="Nybo J.L."/>
            <person name="Vesth T.C."/>
            <person name="Theobald S."/>
            <person name="Frisvad J.C."/>
            <person name="Larsen T.O."/>
            <person name="Kjaerboelling I."/>
            <person name="Rothschild-Mancinelli K."/>
            <person name="Lyhne E.K."/>
            <person name="Kogle M.E."/>
            <person name="Barry K."/>
            <person name="Clum A."/>
            <person name="Na H."/>
            <person name="Ledsgaard L."/>
            <person name="Lin J."/>
            <person name="Lipzen A."/>
            <person name="Kuo A."/>
            <person name="Riley R."/>
            <person name="Mondo S."/>
            <person name="Labutti K."/>
            <person name="Haridas S."/>
            <person name="Pangalinan J."/>
            <person name="Salamov A.A."/>
            <person name="Simmons B.A."/>
            <person name="Magnuson J.K."/>
            <person name="Chen J."/>
            <person name="Drula E."/>
            <person name="Henrissat B."/>
            <person name="Wiebenga A."/>
            <person name="Lubbers R.J."/>
            <person name="Gomes A.C."/>
            <person name="Macurrencykelacurrency M.R."/>
            <person name="Stajich J."/>
            <person name="Grigoriev I.V."/>
            <person name="Mortensen U.H."/>
            <person name="De Vries R.P."/>
            <person name="Baker S.E."/>
            <person name="Andersen M.R."/>
        </authorList>
    </citation>
    <scope>NUCLEOTIDE SEQUENCE [LARGE SCALE GENOMIC DNA]</scope>
    <source>
        <strain evidence="1 2">CBS 449.75</strain>
    </source>
</reference>
<protein>
    <submittedName>
        <fullName evidence="1">Uncharacterized protein</fullName>
    </submittedName>
</protein>
<dbReference type="GeneID" id="98144793"/>
<comment type="caution">
    <text evidence="1">The sequence shown here is derived from an EMBL/GenBank/DDBJ whole genome shotgun (WGS) entry which is preliminary data.</text>
</comment>
<evidence type="ECO:0000313" key="2">
    <source>
        <dbReference type="Proteomes" id="UP001610432"/>
    </source>
</evidence>
<organism evidence="1 2">
    <name type="scientific">Aspergillus lucknowensis</name>
    <dbReference type="NCBI Taxonomy" id="176173"/>
    <lineage>
        <taxon>Eukaryota</taxon>
        <taxon>Fungi</taxon>
        <taxon>Dikarya</taxon>
        <taxon>Ascomycota</taxon>
        <taxon>Pezizomycotina</taxon>
        <taxon>Eurotiomycetes</taxon>
        <taxon>Eurotiomycetidae</taxon>
        <taxon>Eurotiales</taxon>
        <taxon>Aspergillaceae</taxon>
        <taxon>Aspergillus</taxon>
        <taxon>Aspergillus subgen. Nidulantes</taxon>
    </lineage>
</organism>
<dbReference type="EMBL" id="JBFXLQ010000036">
    <property type="protein sequence ID" value="KAL2864895.1"/>
    <property type="molecule type" value="Genomic_DNA"/>
</dbReference>
<dbReference type="Proteomes" id="UP001610432">
    <property type="component" value="Unassembled WGS sequence"/>
</dbReference>
<proteinExistence type="predicted"/>
<keyword evidence="2" id="KW-1185">Reference proteome</keyword>
<evidence type="ECO:0000313" key="1">
    <source>
        <dbReference type="EMBL" id="KAL2864895.1"/>
    </source>
</evidence>
<dbReference type="RefSeq" id="XP_070883874.1">
    <property type="nucleotide sequence ID" value="XM_071029721.1"/>
</dbReference>
<sequence>MTMYGMTFVRSHVYESRIDAKVDICREALKKLKADYPEWIVPERPHNSLAPSGWNWAETLRGKGGNLLDKSLVY</sequence>